<dbReference type="Pfam" id="PF00092">
    <property type="entry name" value="VWA"/>
    <property type="match status" value="1"/>
</dbReference>
<protein>
    <recommendedName>
        <fullName evidence="2">VWFA domain-containing protein</fullName>
    </recommendedName>
</protein>
<feature type="domain" description="VWFA" evidence="2">
    <location>
        <begin position="111"/>
        <end position="316"/>
    </location>
</feature>
<dbReference type="InterPro" id="IPR002035">
    <property type="entry name" value="VWF_A"/>
</dbReference>
<dbReference type="Proteomes" id="UP000606974">
    <property type="component" value="Unassembled WGS sequence"/>
</dbReference>
<organism evidence="3 4">
    <name type="scientific">Endocarpon pusillum</name>
    <dbReference type="NCBI Taxonomy" id="364733"/>
    <lineage>
        <taxon>Eukaryota</taxon>
        <taxon>Fungi</taxon>
        <taxon>Dikarya</taxon>
        <taxon>Ascomycota</taxon>
        <taxon>Pezizomycotina</taxon>
        <taxon>Eurotiomycetes</taxon>
        <taxon>Chaetothyriomycetidae</taxon>
        <taxon>Verrucariales</taxon>
        <taxon>Verrucariaceae</taxon>
        <taxon>Endocarpon</taxon>
    </lineage>
</organism>
<gene>
    <name evidence="3" type="ORF">GJ744_000918</name>
</gene>
<keyword evidence="4" id="KW-1185">Reference proteome</keyword>
<feature type="compositionally biased region" description="Polar residues" evidence="1">
    <location>
        <begin position="54"/>
        <end position="70"/>
    </location>
</feature>
<feature type="compositionally biased region" description="Polar residues" evidence="1">
    <location>
        <begin position="85"/>
        <end position="96"/>
    </location>
</feature>
<proteinExistence type="predicted"/>
<reference evidence="3" key="1">
    <citation type="submission" date="2020-02" db="EMBL/GenBank/DDBJ databases">
        <authorList>
            <person name="Palmer J.M."/>
        </authorList>
    </citation>
    <scope>NUCLEOTIDE SEQUENCE</scope>
    <source>
        <strain evidence="3">EPUS1.4</strain>
        <tissue evidence="3">Thallus</tissue>
    </source>
</reference>
<dbReference type="OrthoDB" id="2142040at2759"/>
<evidence type="ECO:0000313" key="3">
    <source>
        <dbReference type="EMBL" id="KAF7512657.1"/>
    </source>
</evidence>
<dbReference type="AlphaFoldDB" id="A0A8H7AR14"/>
<dbReference type="SUPFAM" id="SSF53300">
    <property type="entry name" value="vWA-like"/>
    <property type="match status" value="1"/>
</dbReference>
<name>A0A8H7AR14_9EURO</name>
<dbReference type="InterPro" id="IPR036465">
    <property type="entry name" value="vWFA_dom_sf"/>
</dbReference>
<dbReference type="PROSITE" id="PS50234">
    <property type="entry name" value="VWFA"/>
    <property type="match status" value="1"/>
</dbReference>
<accession>A0A8H7AR14</accession>
<dbReference type="PANTHER" id="PTHR34706">
    <property type="entry name" value="SLR1338 PROTEIN"/>
    <property type="match status" value="1"/>
</dbReference>
<evidence type="ECO:0000313" key="4">
    <source>
        <dbReference type="Proteomes" id="UP000606974"/>
    </source>
</evidence>
<dbReference type="Gene3D" id="3.40.50.410">
    <property type="entry name" value="von Willebrand factor, type A domain"/>
    <property type="match status" value="1"/>
</dbReference>
<evidence type="ECO:0000256" key="1">
    <source>
        <dbReference type="SAM" id="MobiDB-lite"/>
    </source>
</evidence>
<feature type="region of interest" description="Disordered" evidence="1">
    <location>
        <begin position="35"/>
        <end position="96"/>
    </location>
</feature>
<comment type="caution">
    <text evidence="3">The sequence shown here is derived from an EMBL/GenBank/DDBJ whole genome shotgun (WGS) entry which is preliminary data.</text>
</comment>
<sequence length="336" mass="36447">MATLSPAPTFCSQMSTSKLINMPFSFKRFTSKKESKSSISSTLPPTRISPVARVTSSRMTNPFATTTPTRRPQRFNDAAPPAYSPPTNSAVLPGPMQSTSDSPYAFLTQFDTIFLIDDSGSMAGRSWRETAAALSAITPICTGHDADGIDIYFLNHRNSDPHSSNGAYTNITDTVGVESIFNSVRPLGGTPTGTRLHHILKPYLAQVEDMIERQAHGQQVIVKPLNIIVITDGVASDDVESIIVQAAKKLDAWGAEPGQLGIQFFQVGHEPEAAEDLQELDDALSSAHDIRDIVDTIPWTGDDGQVLTGPGILKCVLGAVNRKLDRRRGSDERLRK</sequence>
<evidence type="ECO:0000259" key="2">
    <source>
        <dbReference type="PROSITE" id="PS50234"/>
    </source>
</evidence>
<dbReference type="PANTHER" id="PTHR34706:SF1">
    <property type="entry name" value="VWFA DOMAIN-CONTAINING PROTEIN"/>
    <property type="match status" value="1"/>
</dbReference>
<dbReference type="EMBL" id="JAACFV010000011">
    <property type="protein sequence ID" value="KAF7512657.1"/>
    <property type="molecule type" value="Genomic_DNA"/>
</dbReference>